<gene>
    <name evidence="1" type="ORF">H0B56_00005</name>
</gene>
<dbReference type="SUPFAM" id="SSF53756">
    <property type="entry name" value="UDP-Glycosyltransferase/glycogen phosphorylase"/>
    <property type="match status" value="1"/>
</dbReference>
<feature type="non-terminal residue" evidence="1">
    <location>
        <position position="150"/>
    </location>
</feature>
<proteinExistence type="predicted"/>
<accession>A0A838A767</accession>
<comment type="caution">
    <text evidence="1">The sequence shown here is derived from an EMBL/GenBank/DDBJ whole genome shotgun (WGS) entry which is preliminary data.</text>
</comment>
<name>A0A838A767_9PSEU</name>
<dbReference type="Gene3D" id="3.40.50.2000">
    <property type="entry name" value="Glycogen Phosphorylase B"/>
    <property type="match status" value="1"/>
</dbReference>
<dbReference type="EMBL" id="JACCKD010000001">
    <property type="protein sequence ID" value="MBA0123922.1"/>
    <property type="molecule type" value="Genomic_DNA"/>
</dbReference>
<dbReference type="RefSeq" id="WP_219632042.1">
    <property type="nucleotide sequence ID" value="NZ_JACCKD010000001.1"/>
</dbReference>
<organism evidence="1 2">
    <name type="scientific">Haloechinothrix aidingensis</name>
    <dbReference type="NCBI Taxonomy" id="2752311"/>
    <lineage>
        <taxon>Bacteria</taxon>
        <taxon>Bacillati</taxon>
        <taxon>Actinomycetota</taxon>
        <taxon>Actinomycetes</taxon>
        <taxon>Pseudonocardiales</taxon>
        <taxon>Pseudonocardiaceae</taxon>
        <taxon>Haloechinothrix</taxon>
    </lineage>
</organism>
<sequence>MHVVVVTVVHNPRDARIRYRQIPALLEAGHEVTYIAPFEHFGVSLPSGVAGLSGVSVPRAVGRRRLGALRGVRAAVARHAPGADIVLLHDPELVVGVAGLRGLPPVVWDVHEDTAAAMTLKPWLPRPLRPVAKGAAKLVERFAERRYHVQ</sequence>
<dbReference type="Proteomes" id="UP000582974">
    <property type="component" value="Unassembled WGS sequence"/>
</dbReference>
<reference evidence="1 2" key="1">
    <citation type="submission" date="2020-07" db="EMBL/GenBank/DDBJ databases">
        <title>Genome of Haloechinothrix sp.</title>
        <authorList>
            <person name="Tang S.-K."/>
            <person name="Yang L."/>
            <person name="Zhu W.-Y."/>
        </authorList>
    </citation>
    <scope>NUCLEOTIDE SEQUENCE [LARGE SCALE GENOMIC DNA]</scope>
    <source>
        <strain evidence="1 2">YIM 98757</strain>
    </source>
</reference>
<dbReference type="GO" id="GO:0016740">
    <property type="term" value="F:transferase activity"/>
    <property type="evidence" value="ECO:0007669"/>
    <property type="project" value="UniProtKB-KW"/>
</dbReference>
<keyword evidence="2" id="KW-1185">Reference proteome</keyword>
<evidence type="ECO:0000313" key="1">
    <source>
        <dbReference type="EMBL" id="MBA0123922.1"/>
    </source>
</evidence>
<evidence type="ECO:0000313" key="2">
    <source>
        <dbReference type="Proteomes" id="UP000582974"/>
    </source>
</evidence>
<keyword evidence="1" id="KW-0808">Transferase</keyword>
<dbReference type="AlphaFoldDB" id="A0A838A767"/>
<protein>
    <submittedName>
        <fullName evidence="1">Glycosyl transferase</fullName>
    </submittedName>
</protein>